<dbReference type="PANTHER" id="PTHR47165:SF4">
    <property type="entry name" value="OS03G0429900 PROTEIN"/>
    <property type="match status" value="1"/>
</dbReference>
<keyword evidence="5" id="KW-0238">DNA-binding</keyword>
<protein>
    <submittedName>
        <fullName evidence="8">Replication factor-A carboxy-terminal domain protein</fullName>
    </submittedName>
</protein>
<evidence type="ECO:0000313" key="9">
    <source>
        <dbReference type="Proteomes" id="UP000245207"/>
    </source>
</evidence>
<dbReference type="EMBL" id="PKPP01004966">
    <property type="protein sequence ID" value="PWA62017.1"/>
    <property type="molecule type" value="Genomic_DNA"/>
</dbReference>
<dbReference type="AlphaFoldDB" id="A0A2U1MLA8"/>
<evidence type="ECO:0000256" key="6">
    <source>
        <dbReference type="SAM" id="Phobius"/>
    </source>
</evidence>
<keyword evidence="4" id="KW-0862">Zinc</keyword>
<dbReference type="InterPro" id="IPR047192">
    <property type="entry name" value="Euk_RPA1_DBD_C"/>
</dbReference>
<dbReference type="GO" id="GO:0003677">
    <property type="term" value="F:DNA binding"/>
    <property type="evidence" value="ECO:0007669"/>
    <property type="project" value="UniProtKB-KW"/>
</dbReference>
<keyword evidence="6" id="KW-0472">Membrane</keyword>
<sequence length="416" mass="47396">MAIDRVLLNVGLLRLASLNLNLIVIVITIVCRIKIHIRVQDETGSATFCLFQQDVAKLLGKSAGYLISKIDKDEENTSYPTDLEIIVSRQFVFKLQVSAYNVNNNYHIFTVNKLTDDKVVMSLIGSKQTEEEEKETIEVGTKRKNTEFHNSEMEKKPKVEHQDNKDDTVLSVTQVSNCFAGSKLLINEDNPHIKAFRDMFESANVSSTEKGKVELSLNTIVRNLEDYYSQFPLKTIDELYDLSEPTGCVVIGKVLKIVNDHGWYYMLCSNCNSVVKQSENNETERDFNCDNCQKKADLFPRIKIHIRVQDETGSATFCLFQQDVAKLIGKSIGYLISKIDKDEENTSYPSDLESIVSRKFVFKLQVSAYNVNNNYHIFTVNKLTDDKVVMNLIGSKQTEAQVFYDPISLYSINHEN</sequence>
<dbReference type="Gene3D" id="2.40.50.140">
    <property type="entry name" value="Nucleic acid-binding proteins"/>
    <property type="match status" value="2"/>
</dbReference>
<accession>A0A2U1MLA8</accession>
<organism evidence="8 9">
    <name type="scientific">Artemisia annua</name>
    <name type="common">Sweet wormwood</name>
    <dbReference type="NCBI Taxonomy" id="35608"/>
    <lineage>
        <taxon>Eukaryota</taxon>
        <taxon>Viridiplantae</taxon>
        <taxon>Streptophyta</taxon>
        <taxon>Embryophyta</taxon>
        <taxon>Tracheophyta</taxon>
        <taxon>Spermatophyta</taxon>
        <taxon>Magnoliopsida</taxon>
        <taxon>eudicotyledons</taxon>
        <taxon>Gunneridae</taxon>
        <taxon>Pentapetalae</taxon>
        <taxon>asterids</taxon>
        <taxon>campanulids</taxon>
        <taxon>Asterales</taxon>
        <taxon>Asteraceae</taxon>
        <taxon>Asteroideae</taxon>
        <taxon>Anthemideae</taxon>
        <taxon>Artemisiinae</taxon>
        <taxon>Artemisia</taxon>
    </lineage>
</organism>
<keyword evidence="6" id="KW-0812">Transmembrane</keyword>
<evidence type="ECO:0000313" key="8">
    <source>
        <dbReference type="EMBL" id="PWA62017.1"/>
    </source>
</evidence>
<dbReference type="Proteomes" id="UP000245207">
    <property type="component" value="Unassembled WGS sequence"/>
</dbReference>
<proteinExistence type="inferred from homology"/>
<evidence type="ECO:0000259" key="7">
    <source>
        <dbReference type="Pfam" id="PF08646"/>
    </source>
</evidence>
<dbReference type="PANTHER" id="PTHR47165">
    <property type="entry name" value="OS03G0429900 PROTEIN"/>
    <property type="match status" value="1"/>
</dbReference>
<evidence type="ECO:0000256" key="5">
    <source>
        <dbReference type="ARBA" id="ARBA00023125"/>
    </source>
</evidence>
<dbReference type="OrthoDB" id="1928343at2759"/>
<dbReference type="InterPro" id="IPR012340">
    <property type="entry name" value="NA-bd_OB-fold"/>
</dbReference>
<evidence type="ECO:0000256" key="4">
    <source>
        <dbReference type="ARBA" id="ARBA00022833"/>
    </source>
</evidence>
<dbReference type="CDD" id="cd04476">
    <property type="entry name" value="RPA1_DBD_C"/>
    <property type="match status" value="1"/>
</dbReference>
<keyword evidence="2" id="KW-0479">Metal-binding</keyword>
<gene>
    <name evidence="8" type="ORF">CTI12_AA366980</name>
</gene>
<feature type="domain" description="Replication factor A C-terminal" evidence="7">
    <location>
        <begin position="252"/>
        <end position="374"/>
    </location>
</feature>
<feature type="transmembrane region" description="Helical" evidence="6">
    <location>
        <begin position="12"/>
        <end position="31"/>
    </location>
</feature>
<dbReference type="InterPro" id="IPR013955">
    <property type="entry name" value="Rep_factor-A_C"/>
</dbReference>
<evidence type="ECO:0000256" key="1">
    <source>
        <dbReference type="ARBA" id="ARBA00005690"/>
    </source>
</evidence>
<comment type="similarity">
    <text evidence="1">Belongs to the replication factor A protein 1 family.</text>
</comment>
<dbReference type="Pfam" id="PF08646">
    <property type="entry name" value="Rep_fac-A_C"/>
    <property type="match status" value="1"/>
</dbReference>
<evidence type="ECO:0000256" key="2">
    <source>
        <dbReference type="ARBA" id="ARBA00022723"/>
    </source>
</evidence>
<evidence type="ECO:0000256" key="3">
    <source>
        <dbReference type="ARBA" id="ARBA00022771"/>
    </source>
</evidence>
<name>A0A2U1MLA8_ARTAN</name>
<keyword evidence="3" id="KW-0863">Zinc-finger</keyword>
<keyword evidence="6" id="KW-1133">Transmembrane helix</keyword>
<comment type="caution">
    <text evidence="8">The sequence shown here is derived from an EMBL/GenBank/DDBJ whole genome shotgun (WGS) entry which is preliminary data.</text>
</comment>
<dbReference type="GO" id="GO:0008270">
    <property type="term" value="F:zinc ion binding"/>
    <property type="evidence" value="ECO:0007669"/>
    <property type="project" value="UniProtKB-KW"/>
</dbReference>
<keyword evidence="9" id="KW-1185">Reference proteome</keyword>
<reference evidence="8 9" key="1">
    <citation type="journal article" date="2018" name="Mol. Plant">
        <title>The genome of Artemisia annua provides insight into the evolution of Asteraceae family and artemisinin biosynthesis.</title>
        <authorList>
            <person name="Shen Q."/>
            <person name="Zhang L."/>
            <person name="Liao Z."/>
            <person name="Wang S."/>
            <person name="Yan T."/>
            <person name="Shi P."/>
            <person name="Liu M."/>
            <person name="Fu X."/>
            <person name="Pan Q."/>
            <person name="Wang Y."/>
            <person name="Lv Z."/>
            <person name="Lu X."/>
            <person name="Zhang F."/>
            <person name="Jiang W."/>
            <person name="Ma Y."/>
            <person name="Chen M."/>
            <person name="Hao X."/>
            <person name="Li L."/>
            <person name="Tang Y."/>
            <person name="Lv G."/>
            <person name="Zhou Y."/>
            <person name="Sun X."/>
            <person name="Brodelius P.E."/>
            <person name="Rose J.K.C."/>
            <person name="Tang K."/>
        </authorList>
    </citation>
    <scope>NUCLEOTIDE SEQUENCE [LARGE SCALE GENOMIC DNA]</scope>
    <source>
        <strain evidence="9">cv. Huhao1</strain>
        <tissue evidence="8">Leaf</tissue>
    </source>
</reference>
<dbReference type="SUPFAM" id="SSF50249">
    <property type="entry name" value="Nucleic acid-binding proteins"/>
    <property type="match status" value="2"/>
</dbReference>